<sequence length="82" mass="8883">MDANGVVQGDTKGGRAVLVHMENSASVYFVFVEMEKIRRLCLMGRALAFACEDVGLHGGKNAWDVACTAGRHSGDGKRREQT</sequence>
<dbReference type="EMBL" id="SRPW01002742">
    <property type="protein sequence ID" value="KAG5990760.1"/>
    <property type="molecule type" value="Genomic_DNA"/>
</dbReference>
<dbReference type="Proteomes" id="UP000748025">
    <property type="component" value="Unassembled WGS sequence"/>
</dbReference>
<accession>A0A9P7SX21</accession>
<keyword evidence="2" id="KW-1185">Reference proteome</keyword>
<proteinExistence type="predicted"/>
<organism evidence="1 2">
    <name type="scientific">Claviceps pusilla</name>
    <dbReference type="NCBI Taxonomy" id="123648"/>
    <lineage>
        <taxon>Eukaryota</taxon>
        <taxon>Fungi</taxon>
        <taxon>Dikarya</taxon>
        <taxon>Ascomycota</taxon>
        <taxon>Pezizomycotina</taxon>
        <taxon>Sordariomycetes</taxon>
        <taxon>Hypocreomycetidae</taxon>
        <taxon>Hypocreales</taxon>
        <taxon>Clavicipitaceae</taxon>
        <taxon>Claviceps</taxon>
    </lineage>
</organism>
<name>A0A9P7SX21_9HYPO</name>
<protein>
    <submittedName>
        <fullName evidence="1">Uncharacterized protein</fullName>
    </submittedName>
</protein>
<comment type="caution">
    <text evidence="1">The sequence shown here is derived from an EMBL/GenBank/DDBJ whole genome shotgun (WGS) entry which is preliminary data.</text>
</comment>
<reference evidence="1" key="1">
    <citation type="journal article" date="2020" name="bioRxiv">
        <title>Whole genome comparisons of ergot fungi reveals the divergence and evolution of species within the genus Claviceps are the result of varying mechanisms driving genome evolution and host range expansion.</title>
        <authorList>
            <person name="Wyka S.A."/>
            <person name="Mondo S.J."/>
            <person name="Liu M."/>
            <person name="Dettman J."/>
            <person name="Nalam V."/>
            <person name="Broders K.D."/>
        </authorList>
    </citation>
    <scope>NUCLEOTIDE SEQUENCE</scope>
    <source>
        <strain evidence="1">CCC 602</strain>
    </source>
</reference>
<feature type="non-terminal residue" evidence="1">
    <location>
        <position position="82"/>
    </location>
</feature>
<evidence type="ECO:0000313" key="2">
    <source>
        <dbReference type="Proteomes" id="UP000748025"/>
    </source>
</evidence>
<dbReference type="AlphaFoldDB" id="A0A9P7SX21"/>
<evidence type="ECO:0000313" key="1">
    <source>
        <dbReference type="EMBL" id="KAG5990760.1"/>
    </source>
</evidence>
<gene>
    <name evidence="1" type="ORF">E4U43_004197</name>
</gene>